<dbReference type="EMBL" id="MLQL01000099">
    <property type="protein sequence ID" value="OQE09727.1"/>
    <property type="molecule type" value="Genomic_DNA"/>
</dbReference>
<accession>A0A1V6S6Q6</accession>
<dbReference type="Proteomes" id="UP000191342">
    <property type="component" value="Unassembled WGS sequence"/>
</dbReference>
<gene>
    <name evidence="1" type="ORF">PENFLA_c099G03938</name>
</gene>
<reference evidence="2" key="1">
    <citation type="journal article" date="2017" name="Nat. Microbiol.">
        <title>Global analysis of biosynthetic gene clusters reveals vast potential of secondary metabolite production in Penicillium species.</title>
        <authorList>
            <person name="Nielsen J.C."/>
            <person name="Grijseels S."/>
            <person name="Prigent S."/>
            <person name="Ji B."/>
            <person name="Dainat J."/>
            <person name="Nielsen K.F."/>
            <person name="Frisvad J.C."/>
            <person name="Workman M."/>
            <person name="Nielsen J."/>
        </authorList>
    </citation>
    <scope>NUCLEOTIDE SEQUENCE [LARGE SCALE GENOMIC DNA]</scope>
    <source>
        <strain evidence="2">IBT 14082</strain>
    </source>
</reference>
<organism evidence="1 2">
    <name type="scientific">Penicillium flavigenum</name>
    <dbReference type="NCBI Taxonomy" id="254877"/>
    <lineage>
        <taxon>Eukaryota</taxon>
        <taxon>Fungi</taxon>
        <taxon>Dikarya</taxon>
        <taxon>Ascomycota</taxon>
        <taxon>Pezizomycotina</taxon>
        <taxon>Eurotiomycetes</taxon>
        <taxon>Eurotiomycetidae</taxon>
        <taxon>Eurotiales</taxon>
        <taxon>Aspergillaceae</taxon>
        <taxon>Penicillium</taxon>
    </lineage>
</organism>
<keyword evidence="2" id="KW-1185">Reference proteome</keyword>
<proteinExistence type="predicted"/>
<evidence type="ECO:0000313" key="1">
    <source>
        <dbReference type="EMBL" id="OQE09727.1"/>
    </source>
</evidence>
<comment type="caution">
    <text evidence="1">The sequence shown here is derived from an EMBL/GenBank/DDBJ whole genome shotgun (WGS) entry which is preliminary data.</text>
</comment>
<dbReference type="AlphaFoldDB" id="A0A1V6S6Q6"/>
<protein>
    <submittedName>
        <fullName evidence="1">Uncharacterized protein</fullName>
    </submittedName>
</protein>
<name>A0A1V6S6Q6_9EURO</name>
<sequence>GLVSWHDIQPVLHQTHGELVSATTRFWNTIDALQNPGPTARGDDALIRRKQPNLTDHARGPHPVFDRQYDSATFMKKLAVFLALGSHMNFLATWQIIGFQTTAYDAGTNCGIFWSAHSGRNSIERAIRGS</sequence>
<evidence type="ECO:0000313" key="2">
    <source>
        <dbReference type="Proteomes" id="UP000191342"/>
    </source>
</evidence>
<feature type="non-terminal residue" evidence="1">
    <location>
        <position position="1"/>
    </location>
</feature>